<keyword evidence="5" id="KW-1185">Reference proteome</keyword>
<comment type="subcellular location">
    <subcellularLocation>
        <location evidence="2">Cytoplasm</location>
    </subcellularLocation>
</comment>
<organism evidence="4 5">
    <name type="scientific">Dermabacter jinjuensis</name>
    <dbReference type="NCBI Taxonomy" id="1667168"/>
    <lineage>
        <taxon>Bacteria</taxon>
        <taxon>Bacillati</taxon>
        <taxon>Actinomycetota</taxon>
        <taxon>Actinomycetes</taxon>
        <taxon>Micrococcales</taxon>
        <taxon>Dermabacteraceae</taxon>
        <taxon>Dermabacter</taxon>
    </lineage>
</organism>
<dbReference type="InterPro" id="IPR002882">
    <property type="entry name" value="CofD"/>
</dbReference>
<reference evidence="4 5" key="1">
    <citation type="journal article" date="2016" name="Int. J. Syst. Evol. Microbiol.">
        <title>Dermabacter jinjuensis sp. nov., a novel species of the genus Dermabacter isolated from a clinical specimen.</title>
        <authorList>
            <person name="Park Y.K."/>
            <person name="Lee K.M."/>
            <person name="Lee W.K."/>
            <person name="Cho M.J."/>
            <person name="Lee H.S."/>
            <person name="Cho Y.G."/>
            <person name="Lee Y.C."/>
            <person name="Lee W.K."/>
            <person name="Seong W.K."/>
            <person name="Hwang K.J."/>
        </authorList>
    </citation>
    <scope>NUCLEOTIDE SEQUENCE [LARGE SCALE GENOMIC DNA]</scope>
    <source>
        <strain evidence="4 5">32T</strain>
    </source>
</reference>
<feature type="region of interest" description="Disordered" evidence="3">
    <location>
        <begin position="1"/>
        <end position="23"/>
    </location>
</feature>
<dbReference type="Proteomes" id="UP000815698">
    <property type="component" value="Chromosome"/>
</dbReference>
<dbReference type="InterPro" id="IPR038136">
    <property type="entry name" value="CofD-like_dom_sf"/>
</dbReference>
<comment type="similarity">
    <text evidence="2">Belongs to the gluconeogenesis factor family.</text>
</comment>
<keyword evidence="1 2" id="KW-0963">Cytoplasm</keyword>
<evidence type="ECO:0000256" key="1">
    <source>
        <dbReference type="ARBA" id="ARBA00022490"/>
    </source>
</evidence>
<sequence length="338" mass="36419">MNANVPRRTSSLMPTPLRSRTRGPKVVAFGGGHGLSASLNALRHLTRDLTAVVTVADNGGSSGRLRAELPILPPGDLRMALSALCEDSEWGVTWRDVVQHRFTSDGEINGHSLGNLLIVALWQLLDDPIAALDYVGELLGTSGRVLPMALEPLDIEALVSFPGEELRTIRGQADVAATTGHVEDLRIIPPEPQIAREVLDSIEEAEWLVIGPGSWYTSVLPHVKIAELRDAITHTNARKVLTMNLAAGRSETVGLTSTDLLAIVCDAAPELRFNALVADPSVERDGGKALVTAAHDRGIDVLMRTVSTNDGTPTHDPLRLATAYRDVFNGVFTHPWKD</sequence>
<dbReference type="PANTHER" id="PTHR30135">
    <property type="entry name" value="UNCHARACTERIZED PROTEIN YVCK-RELATED"/>
    <property type="match status" value="1"/>
</dbReference>
<comment type="function">
    <text evidence="2">Required for morphogenesis under gluconeogenic growth conditions.</text>
</comment>
<dbReference type="SUPFAM" id="SSF142338">
    <property type="entry name" value="CofD-like"/>
    <property type="match status" value="1"/>
</dbReference>
<evidence type="ECO:0000313" key="5">
    <source>
        <dbReference type="Proteomes" id="UP000815698"/>
    </source>
</evidence>
<dbReference type="Pfam" id="PF01933">
    <property type="entry name" value="CofD"/>
    <property type="match status" value="1"/>
</dbReference>
<dbReference type="CDD" id="cd07187">
    <property type="entry name" value="YvcK_like"/>
    <property type="match status" value="1"/>
</dbReference>
<dbReference type="EMBL" id="CP023482">
    <property type="protein sequence ID" value="ATH96566.1"/>
    <property type="molecule type" value="Genomic_DNA"/>
</dbReference>
<dbReference type="NCBIfam" id="TIGR01826">
    <property type="entry name" value="CofD_related"/>
    <property type="match status" value="1"/>
</dbReference>
<dbReference type="InterPro" id="IPR010119">
    <property type="entry name" value="Gluconeogen_factor"/>
</dbReference>
<name>A0ABM6PM94_9MICO</name>
<gene>
    <name evidence="4" type="ORF">COP05_05275</name>
</gene>
<protein>
    <recommendedName>
        <fullName evidence="2">Putative gluconeogenesis factor</fullName>
    </recommendedName>
</protein>
<evidence type="ECO:0000256" key="2">
    <source>
        <dbReference type="HAMAP-Rule" id="MF_00973"/>
    </source>
</evidence>
<evidence type="ECO:0000256" key="3">
    <source>
        <dbReference type="SAM" id="MobiDB-lite"/>
    </source>
</evidence>
<proteinExistence type="inferred from homology"/>
<feature type="compositionally biased region" description="Polar residues" evidence="3">
    <location>
        <begin position="1"/>
        <end position="13"/>
    </location>
</feature>
<accession>A0ABM6PM94</accession>
<dbReference type="PANTHER" id="PTHR30135:SF3">
    <property type="entry name" value="GLUCONEOGENESIS FACTOR-RELATED"/>
    <property type="match status" value="1"/>
</dbReference>
<evidence type="ECO:0000313" key="4">
    <source>
        <dbReference type="EMBL" id="ATH96566.1"/>
    </source>
</evidence>
<dbReference type="HAMAP" id="MF_00973">
    <property type="entry name" value="Gluconeogen_factor"/>
    <property type="match status" value="1"/>
</dbReference>
<dbReference type="Gene3D" id="3.40.50.10680">
    <property type="entry name" value="CofD-like domains"/>
    <property type="match status" value="1"/>
</dbReference>